<gene>
    <name evidence="4" type="ORF">GCM10007301_56540</name>
</gene>
<name>A0A917CJ58_9HYPH</name>
<dbReference type="InterPro" id="IPR036513">
    <property type="entry name" value="STAS_dom_sf"/>
</dbReference>
<dbReference type="GO" id="GO:0043856">
    <property type="term" value="F:anti-sigma factor antagonist activity"/>
    <property type="evidence" value="ECO:0007669"/>
    <property type="project" value="InterPro"/>
</dbReference>
<dbReference type="CDD" id="cd07043">
    <property type="entry name" value="STAS_anti-anti-sigma_factors"/>
    <property type="match status" value="1"/>
</dbReference>
<accession>A0A917CJ58</accession>
<dbReference type="PANTHER" id="PTHR33495">
    <property type="entry name" value="ANTI-SIGMA FACTOR ANTAGONIST TM_1081-RELATED-RELATED"/>
    <property type="match status" value="1"/>
</dbReference>
<feature type="domain" description="STAS" evidence="3">
    <location>
        <begin position="1"/>
        <end position="100"/>
    </location>
</feature>
<proteinExistence type="inferred from homology"/>
<comment type="caution">
    <text evidence="4">The sequence shown here is derived from an EMBL/GenBank/DDBJ whole genome shotgun (WGS) entry which is preliminary data.</text>
</comment>
<dbReference type="SUPFAM" id="SSF52091">
    <property type="entry name" value="SpoIIaa-like"/>
    <property type="match status" value="1"/>
</dbReference>
<dbReference type="AlphaFoldDB" id="A0A917CJ58"/>
<dbReference type="Pfam" id="PF01740">
    <property type="entry name" value="STAS"/>
    <property type="match status" value="1"/>
</dbReference>
<evidence type="ECO:0000313" key="5">
    <source>
        <dbReference type="Proteomes" id="UP000606044"/>
    </source>
</evidence>
<evidence type="ECO:0000313" key="4">
    <source>
        <dbReference type="EMBL" id="GGF89319.1"/>
    </source>
</evidence>
<dbReference type="EMBL" id="BMCT01000014">
    <property type="protein sequence ID" value="GGF89319.1"/>
    <property type="molecule type" value="Genomic_DNA"/>
</dbReference>
<reference evidence="4" key="2">
    <citation type="submission" date="2020-09" db="EMBL/GenBank/DDBJ databases">
        <authorList>
            <person name="Sun Q."/>
            <person name="Sedlacek I."/>
        </authorList>
    </citation>
    <scope>NUCLEOTIDE SEQUENCE</scope>
    <source>
        <strain evidence="4">CCM 7897</strain>
    </source>
</reference>
<dbReference type="NCBIfam" id="TIGR00377">
    <property type="entry name" value="ant_ant_sig"/>
    <property type="match status" value="1"/>
</dbReference>
<dbReference type="InterPro" id="IPR002645">
    <property type="entry name" value="STAS_dom"/>
</dbReference>
<dbReference type="Proteomes" id="UP000606044">
    <property type="component" value="Unassembled WGS sequence"/>
</dbReference>
<comment type="similarity">
    <text evidence="1 2">Belongs to the anti-sigma-factor antagonist family.</text>
</comment>
<protein>
    <recommendedName>
        <fullName evidence="2">Anti-sigma factor antagonist</fullName>
    </recommendedName>
</protein>
<keyword evidence="5" id="KW-1185">Reference proteome</keyword>
<evidence type="ECO:0000259" key="3">
    <source>
        <dbReference type="PROSITE" id="PS50801"/>
    </source>
</evidence>
<reference evidence="4" key="1">
    <citation type="journal article" date="2014" name="Int. J. Syst. Evol. Microbiol.">
        <title>Complete genome sequence of Corynebacterium casei LMG S-19264T (=DSM 44701T), isolated from a smear-ripened cheese.</title>
        <authorList>
            <consortium name="US DOE Joint Genome Institute (JGI-PGF)"/>
            <person name="Walter F."/>
            <person name="Albersmeier A."/>
            <person name="Kalinowski J."/>
            <person name="Ruckert C."/>
        </authorList>
    </citation>
    <scope>NUCLEOTIDE SEQUENCE</scope>
    <source>
        <strain evidence="4">CCM 7897</strain>
    </source>
</reference>
<sequence length="100" mass="10734">MQIETEASGEDTVLKVSGRLDTLNAKPFEGKLLDAVKASNGAIVVDMAGVDYVSSSGLRALLVAGKAMSPHKRKLRLRTLQPQIQEVFDISGFSALFEIS</sequence>
<organism evidence="4 5">
    <name type="scientific">Azorhizobium oxalatiphilum</name>
    <dbReference type="NCBI Taxonomy" id="980631"/>
    <lineage>
        <taxon>Bacteria</taxon>
        <taxon>Pseudomonadati</taxon>
        <taxon>Pseudomonadota</taxon>
        <taxon>Alphaproteobacteria</taxon>
        <taxon>Hyphomicrobiales</taxon>
        <taxon>Xanthobacteraceae</taxon>
        <taxon>Azorhizobium</taxon>
    </lineage>
</organism>
<dbReference type="InterPro" id="IPR003658">
    <property type="entry name" value="Anti-sigma_ant"/>
</dbReference>
<evidence type="ECO:0000256" key="2">
    <source>
        <dbReference type="RuleBase" id="RU003749"/>
    </source>
</evidence>
<evidence type="ECO:0000256" key="1">
    <source>
        <dbReference type="ARBA" id="ARBA00009013"/>
    </source>
</evidence>
<dbReference type="Gene3D" id="3.30.750.24">
    <property type="entry name" value="STAS domain"/>
    <property type="match status" value="1"/>
</dbReference>
<dbReference type="PANTHER" id="PTHR33495:SF2">
    <property type="entry name" value="ANTI-SIGMA FACTOR ANTAGONIST TM_1081-RELATED"/>
    <property type="match status" value="1"/>
</dbReference>
<dbReference type="RefSeq" id="WP_188584229.1">
    <property type="nucleotide sequence ID" value="NZ_BMCT01000014.1"/>
</dbReference>
<dbReference type="PROSITE" id="PS50801">
    <property type="entry name" value="STAS"/>
    <property type="match status" value="1"/>
</dbReference>